<dbReference type="RefSeq" id="WP_184712103.1">
    <property type="nucleotide sequence ID" value="NZ_JACHJP010000001.1"/>
</dbReference>
<reference evidence="5 6" key="1">
    <citation type="submission" date="2020-08" db="EMBL/GenBank/DDBJ databases">
        <title>Genomic Encyclopedia of Type Strains, Phase III (KMG-III): the genomes of soil and plant-associated and newly described type strains.</title>
        <authorList>
            <person name="Whitman W."/>
        </authorList>
    </citation>
    <scope>NUCLEOTIDE SEQUENCE [LARGE SCALE GENOMIC DNA]</scope>
    <source>
        <strain evidence="5 6">CECT 8840</strain>
    </source>
</reference>
<keyword evidence="6" id="KW-1185">Reference proteome</keyword>
<evidence type="ECO:0000256" key="3">
    <source>
        <dbReference type="ARBA" id="ARBA00023163"/>
    </source>
</evidence>
<dbReference type="PANTHER" id="PTHR44846:SF17">
    <property type="entry name" value="GNTR-FAMILY TRANSCRIPTIONAL REGULATOR"/>
    <property type="match status" value="1"/>
</dbReference>
<organism evidence="5 6">
    <name type="scientific">Streptosporangium saharense</name>
    <dbReference type="NCBI Taxonomy" id="1706840"/>
    <lineage>
        <taxon>Bacteria</taxon>
        <taxon>Bacillati</taxon>
        <taxon>Actinomycetota</taxon>
        <taxon>Actinomycetes</taxon>
        <taxon>Streptosporangiales</taxon>
        <taxon>Streptosporangiaceae</taxon>
        <taxon>Streptosporangium</taxon>
    </lineage>
</organism>
<dbReference type="PROSITE" id="PS50949">
    <property type="entry name" value="HTH_GNTR"/>
    <property type="match status" value="1"/>
</dbReference>
<dbReference type="PRINTS" id="PR00035">
    <property type="entry name" value="HTHGNTR"/>
</dbReference>
<dbReference type="SMART" id="SM00866">
    <property type="entry name" value="UTRA"/>
    <property type="match status" value="1"/>
</dbReference>
<sequence length="239" mass="26523">MSREARYRAIARELGRRIESGELPPGERLPTEDALAERFGVHRLTARQAMVELRRAGLVETRHGLGSFVRRVQRRIEVSIDPVTRRHRRVDLEGLATVFAGGEEILGRALVEHPAGARHLRVAGEEVYEITTLLRSEGSPCVLSRYRLPPEYADLVCDPDLGVLGSLEAGGISYRYTWHAISADLADLADQSALALDAGAAVLVREGLVMHGDEPLCHVERRCRADLISFVTRYDRPGD</sequence>
<dbReference type="Gene3D" id="1.10.10.10">
    <property type="entry name" value="Winged helix-like DNA-binding domain superfamily/Winged helix DNA-binding domain"/>
    <property type="match status" value="1"/>
</dbReference>
<protein>
    <submittedName>
        <fullName evidence="5">DNA-binding GntR family transcriptional regulator</fullName>
    </submittedName>
</protein>
<evidence type="ECO:0000256" key="1">
    <source>
        <dbReference type="ARBA" id="ARBA00023015"/>
    </source>
</evidence>
<evidence type="ECO:0000259" key="4">
    <source>
        <dbReference type="PROSITE" id="PS50949"/>
    </source>
</evidence>
<accession>A0A7W7QGT6</accession>
<dbReference type="CDD" id="cd07377">
    <property type="entry name" value="WHTH_GntR"/>
    <property type="match status" value="1"/>
</dbReference>
<evidence type="ECO:0000313" key="6">
    <source>
        <dbReference type="Proteomes" id="UP000552644"/>
    </source>
</evidence>
<dbReference type="InterPro" id="IPR036388">
    <property type="entry name" value="WH-like_DNA-bd_sf"/>
</dbReference>
<dbReference type="GO" id="GO:0045892">
    <property type="term" value="P:negative regulation of DNA-templated transcription"/>
    <property type="evidence" value="ECO:0007669"/>
    <property type="project" value="TreeGrafter"/>
</dbReference>
<comment type="caution">
    <text evidence="5">The sequence shown here is derived from an EMBL/GenBank/DDBJ whole genome shotgun (WGS) entry which is preliminary data.</text>
</comment>
<dbReference type="InterPro" id="IPR028978">
    <property type="entry name" value="Chorismate_lyase_/UTRA_dom_sf"/>
</dbReference>
<dbReference type="SMART" id="SM00345">
    <property type="entry name" value="HTH_GNTR"/>
    <property type="match status" value="1"/>
</dbReference>
<gene>
    <name evidence="5" type="ORF">FHS44_000387</name>
</gene>
<dbReference type="Gene3D" id="3.40.1410.10">
    <property type="entry name" value="Chorismate lyase-like"/>
    <property type="match status" value="1"/>
</dbReference>
<dbReference type="PANTHER" id="PTHR44846">
    <property type="entry name" value="MANNOSYL-D-GLYCERATE TRANSPORT/METABOLISM SYSTEM REPRESSOR MNGR-RELATED"/>
    <property type="match status" value="1"/>
</dbReference>
<dbReference type="Proteomes" id="UP000552644">
    <property type="component" value="Unassembled WGS sequence"/>
</dbReference>
<dbReference type="EMBL" id="JACHJP010000001">
    <property type="protein sequence ID" value="MBB4913315.1"/>
    <property type="molecule type" value="Genomic_DNA"/>
</dbReference>
<dbReference type="InterPro" id="IPR036390">
    <property type="entry name" value="WH_DNA-bd_sf"/>
</dbReference>
<dbReference type="InterPro" id="IPR050679">
    <property type="entry name" value="Bact_HTH_transcr_reg"/>
</dbReference>
<keyword evidence="2 5" id="KW-0238">DNA-binding</keyword>
<dbReference type="SUPFAM" id="SSF64288">
    <property type="entry name" value="Chorismate lyase-like"/>
    <property type="match status" value="1"/>
</dbReference>
<dbReference type="InterPro" id="IPR011663">
    <property type="entry name" value="UTRA"/>
</dbReference>
<dbReference type="Pfam" id="PF07702">
    <property type="entry name" value="UTRA"/>
    <property type="match status" value="1"/>
</dbReference>
<dbReference type="GO" id="GO:0003700">
    <property type="term" value="F:DNA-binding transcription factor activity"/>
    <property type="evidence" value="ECO:0007669"/>
    <property type="project" value="InterPro"/>
</dbReference>
<dbReference type="InterPro" id="IPR000524">
    <property type="entry name" value="Tscrpt_reg_HTH_GntR"/>
</dbReference>
<keyword evidence="1" id="KW-0805">Transcription regulation</keyword>
<dbReference type="GO" id="GO:0003677">
    <property type="term" value="F:DNA binding"/>
    <property type="evidence" value="ECO:0007669"/>
    <property type="project" value="UniProtKB-KW"/>
</dbReference>
<dbReference type="SUPFAM" id="SSF46785">
    <property type="entry name" value="Winged helix' DNA-binding domain"/>
    <property type="match status" value="1"/>
</dbReference>
<evidence type="ECO:0000313" key="5">
    <source>
        <dbReference type="EMBL" id="MBB4913315.1"/>
    </source>
</evidence>
<dbReference type="Pfam" id="PF00392">
    <property type="entry name" value="GntR"/>
    <property type="match status" value="1"/>
</dbReference>
<proteinExistence type="predicted"/>
<name>A0A7W7QGT6_9ACTN</name>
<dbReference type="AlphaFoldDB" id="A0A7W7QGT6"/>
<feature type="domain" description="HTH gntR-type" evidence="4">
    <location>
        <begin position="4"/>
        <end position="72"/>
    </location>
</feature>
<keyword evidence="3" id="KW-0804">Transcription</keyword>
<evidence type="ECO:0000256" key="2">
    <source>
        <dbReference type="ARBA" id="ARBA00023125"/>
    </source>
</evidence>